<keyword evidence="2" id="KW-1185">Reference proteome</keyword>
<dbReference type="Proteomes" id="UP000011669">
    <property type="component" value="Unassembled WGS sequence"/>
</dbReference>
<dbReference type="EMBL" id="AOMD01000014">
    <property type="protein sequence ID" value="EMA46305.1"/>
    <property type="molecule type" value="Genomic_DNA"/>
</dbReference>
<sequence length="120" mass="13056">MSSKSLIGTIQHSDTDEGRASTFLCEPLTLAMSIRSPLSEAKCTECGQVTLTEDWQDVNYCASCGVAFDSADTDRDDHLAVGLMLSHDEVTQLDNGKEVTLTRSISNSQLLTVDLLRELS</sequence>
<evidence type="ECO:0000313" key="2">
    <source>
        <dbReference type="Proteomes" id="UP000011669"/>
    </source>
</evidence>
<organism evidence="1 2">
    <name type="scientific">Halococcus saccharolyticus DSM 5350</name>
    <dbReference type="NCBI Taxonomy" id="1227455"/>
    <lineage>
        <taxon>Archaea</taxon>
        <taxon>Methanobacteriati</taxon>
        <taxon>Methanobacteriota</taxon>
        <taxon>Stenosarchaea group</taxon>
        <taxon>Halobacteria</taxon>
        <taxon>Halobacteriales</taxon>
        <taxon>Halococcaceae</taxon>
        <taxon>Halococcus</taxon>
    </lineage>
</organism>
<protein>
    <submittedName>
        <fullName evidence="1">Uncharacterized protein</fullName>
    </submittedName>
</protein>
<name>M0MPB2_9EURY</name>
<gene>
    <name evidence="1" type="ORF">C449_04710</name>
</gene>
<reference evidence="1 2" key="1">
    <citation type="journal article" date="2014" name="PLoS Genet.">
        <title>Phylogenetically driven sequencing of extremely halophilic archaea reveals strategies for static and dynamic osmo-response.</title>
        <authorList>
            <person name="Becker E.A."/>
            <person name="Seitzer P.M."/>
            <person name="Tritt A."/>
            <person name="Larsen D."/>
            <person name="Krusor M."/>
            <person name="Yao A.I."/>
            <person name="Wu D."/>
            <person name="Madern D."/>
            <person name="Eisen J.A."/>
            <person name="Darling A.E."/>
            <person name="Facciotti M.T."/>
        </authorList>
    </citation>
    <scope>NUCLEOTIDE SEQUENCE [LARGE SCALE GENOMIC DNA]</scope>
    <source>
        <strain evidence="1 2">DSM 5350</strain>
    </source>
</reference>
<evidence type="ECO:0000313" key="1">
    <source>
        <dbReference type="EMBL" id="EMA46305.1"/>
    </source>
</evidence>
<proteinExistence type="predicted"/>
<comment type="caution">
    <text evidence="1">The sequence shown here is derived from an EMBL/GenBank/DDBJ whole genome shotgun (WGS) entry which is preliminary data.</text>
</comment>
<dbReference type="InParanoid" id="M0MPB2"/>
<accession>M0MPB2</accession>
<dbReference type="AlphaFoldDB" id="M0MPB2"/>